<accession>A0A8H7ETC8</accession>
<gene>
    <name evidence="2" type="ORF">EC973_008925</name>
</gene>
<evidence type="ECO:0000256" key="1">
    <source>
        <dbReference type="SAM" id="SignalP"/>
    </source>
</evidence>
<protein>
    <submittedName>
        <fullName evidence="2">Uncharacterized protein</fullName>
    </submittedName>
</protein>
<keyword evidence="1" id="KW-0732">Signal</keyword>
<evidence type="ECO:0000313" key="3">
    <source>
        <dbReference type="Proteomes" id="UP000605846"/>
    </source>
</evidence>
<organism evidence="2 3">
    <name type="scientific">Apophysomyces ossiformis</name>
    <dbReference type="NCBI Taxonomy" id="679940"/>
    <lineage>
        <taxon>Eukaryota</taxon>
        <taxon>Fungi</taxon>
        <taxon>Fungi incertae sedis</taxon>
        <taxon>Mucoromycota</taxon>
        <taxon>Mucoromycotina</taxon>
        <taxon>Mucoromycetes</taxon>
        <taxon>Mucorales</taxon>
        <taxon>Mucorineae</taxon>
        <taxon>Mucoraceae</taxon>
        <taxon>Apophysomyces</taxon>
    </lineage>
</organism>
<sequence length="292" mass="32456">MKFPLLATGTLFLLSALVNADDYDGAIKKFCGGLAITDPTQGASFADPHKVTVTVSKFCSDNPLHHRFMSNLFMLAREPNSEQKVVNAVDVYSVGSNGKPSYLGTAWKGNYALNKKAKLTVDVTKAPNVKLPSQFVFRVWVHNKAGPDCTLMSKVFKVSSGSHTNEDTQQMQNMNQDIDRGCFAVEVVEPKLGAHLKANSVQNVQIARDSMSLIETFNGVTLHKVDLHTHKYEQVQNVWTGRQNATEAFNVKDTLSFPGVANGTGYAYFYKIQSLTSYNELCYFYSHPFYIE</sequence>
<reference evidence="2" key="1">
    <citation type="submission" date="2020-01" db="EMBL/GenBank/DDBJ databases">
        <title>Genome Sequencing of Three Apophysomyces-Like Fungal Strains Confirms a Novel Fungal Genus in the Mucoromycota with divergent Burkholderia-like Endosymbiotic Bacteria.</title>
        <authorList>
            <person name="Stajich J.E."/>
            <person name="Macias A.M."/>
            <person name="Carter-House D."/>
            <person name="Lovett B."/>
            <person name="Kasson L.R."/>
            <person name="Berry K."/>
            <person name="Grigoriev I."/>
            <person name="Chang Y."/>
            <person name="Spatafora J."/>
            <person name="Kasson M.T."/>
        </authorList>
    </citation>
    <scope>NUCLEOTIDE SEQUENCE</scope>
    <source>
        <strain evidence="2">NRRL A-21654</strain>
    </source>
</reference>
<feature type="signal peptide" evidence="1">
    <location>
        <begin position="1"/>
        <end position="20"/>
    </location>
</feature>
<comment type="caution">
    <text evidence="2">The sequence shown here is derived from an EMBL/GenBank/DDBJ whole genome shotgun (WGS) entry which is preliminary data.</text>
</comment>
<name>A0A8H7ETC8_9FUNG</name>
<keyword evidence="3" id="KW-1185">Reference proteome</keyword>
<dbReference type="Proteomes" id="UP000605846">
    <property type="component" value="Unassembled WGS sequence"/>
</dbReference>
<feature type="chain" id="PRO_5034730558" evidence="1">
    <location>
        <begin position="21"/>
        <end position="292"/>
    </location>
</feature>
<dbReference type="EMBL" id="JABAYA010000080">
    <property type="protein sequence ID" value="KAF7726345.1"/>
    <property type="molecule type" value="Genomic_DNA"/>
</dbReference>
<dbReference type="OrthoDB" id="2319449at2759"/>
<dbReference type="AlphaFoldDB" id="A0A8H7ETC8"/>
<evidence type="ECO:0000313" key="2">
    <source>
        <dbReference type="EMBL" id="KAF7726345.1"/>
    </source>
</evidence>
<proteinExistence type="predicted"/>